<feature type="region of interest" description="Disordered" evidence="1">
    <location>
        <begin position="230"/>
        <end position="257"/>
    </location>
</feature>
<evidence type="ECO:0000259" key="3">
    <source>
        <dbReference type="Pfam" id="PF14258"/>
    </source>
</evidence>
<evidence type="ECO:0000256" key="2">
    <source>
        <dbReference type="SAM" id="Phobius"/>
    </source>
</evidence>
<reference evidence="4 5" key="1">
    <citation type="submission" date="2021-01" db="EMBL/GenBank/DDBJ databases">
        <title>Whole genome shotgun sequence of Microbispora siamensis NBRC 104113.</title>
        <authorList>
            <person name="Komaki H."/>
            <person name="Tamura T."/>
        </authorList>
    </citation>
    <scope>NUCLEOTIDE SEQUENCE [LARGE SCALE GENOMIC DNA]</scope>
    <source>
        <strain evidence="4 5">NBRC 104113</strain>
    </source>
</reference>
<proteinExistence type="predicted"/>
<gene>
    <name evidence="4" type="ORF">Msi02_42250</name>
</gene>
<keyword evidence="2" id="KW-0812">Transmembrane</keyword>
<dbReference type="RefSeq" id="WP_204049880.1">
    <property type="nucleotide sequence ID" value="NZ_BOOF01000024.1"/>
</dbReference>
<evidence type="ECO:0000256" key="1">
    <source>
        <dbReference type="SAM" id="MobiDB-lite"/>
    </source>
</evidence>
<comment type="caution">
    <text evidence="4">The sequence shown here is derived from an EMBL/GenBank/DDBJ whole genome shotgun (WGS) entry which is preliminary data.</text>
</comment>
<accession>A0ABQ4GPX6</accession>
<protein>
    <recommendedName>
        <fullName evidence="3">DUF4350 domain-containing protein</fullName>
    </recommendedName>
</protein>
<organism evidence="4 5">
    <name type="scientific">Microbispora siamensis</name>
    <dbReference type="NCBI Taxonomy" id="564413"/>
    <lineage>
        <taxon>Bacteria</taxon>
        <taxon>Bacillati</taxon>
        <taxon>Actinomycetota</taxon>
        <taxon>Actinomycetes</taxon>
        <taxon>Streptosporangiales</taxon>
        <taxon>Streptosporangiaceae</taxon>
        <taxon>Microbispora</taxon>
    </lineage>
</organism>
<dbReference type="InterPro" id="IPR025646">
    <property type="entry name" value="DUF4350"/>
</dbReference>
<feature type="transmembrane region" description="Helical" evidence="2">
    <location>
        <begin position="18"/>
        <end position="37"/>
    </location>
</feature>
<keyword evidence="5" id="KW-1185">Reference proteome</keyword>
<evidence type="ECO:0000313" key="5">
    <source>
        <dbReference type="Proteomes" id="UP000660454"/>
    </source>
</evidence>
<dbReference type="EMBL" id="BOOF01000024">
    <property type="protein sequence ID" value="GIH63408.1"/>
    <property type="molecule type" value="Genomic_DNA"/>
</dbReference>
<dbReference type="Pfam" id="PF14258">
    <property type="entry name" value="DUF4350"/>
    <property type="match status" value="1"/>
</dbReference>
<keyword evidence="2" id="KW-1133">Transmembrane helix</keyword>
<feature type="domain" description="DUF4350" evidence="3">
    <location>
        <begin position="49"/>
        <end position="216"/>
    </location>
</feature>
<sequence>MTAATAPAKARSRGRQTAWAALLVVLVLVTAVLPLLLTGGRSGGRSLDPDDTSLNGSAALARLLEAHGVEVTRVETPGAAVAAAGPHTLLLVTEASFLDRAAAGRVSAAFGDRLIVGSVPYLDVLAPGVRRQGPVRARSRAPECTLREAVRAGDAYTGGMAFTGPQGATGCYPAGDGHALVRYTADGHTVTVLGDASFMTNLRLAEDGNAALALNLAGARQKLVWLAEPDDPAEAGGPRDPGDPDDPGEGTDGQARSLGDLIPRGVKWAVLQLAVAVALAALWRGRRLGPVVAERLPVVVRAAETVEGRGRLYRSRRARDRAALALRAAAADRLAPRLGLPRTATAEEVAVAAAARTGRDPEPVLTLLCGPPPGDDTALVTLAAHLDTLERQVRDS</sequence>
<keyword evidence="2" id="KW-0472">Membrane</keyword>
<evidence type="ECO:0000313" key="4">
    <source>
        <dbReference type="EMBL" id="GIH63408.1"/>
    </source>
</evidence>
<dbReference type="Proteomes" id="UP000660454">
    <property type="component" value="Unassembled WGS sequence"/>
</dbReference>
<name>A0ABQ4GPX6_9ACTN</name>